<dbReference type="GO" id="GO:0032259">
    <property type="term" value="P:methylation"/>
    <property type="evidence" value="ECO:0007669"/>
    <property type="project" value="UniProtKB-KW"/>
</dbReference>
<evidence type="ECO:0000313" key="4">
    <source>
        <dbReference type="EMBL" id="URA10493.1"/>
    </source>
</evidence>
<keyword evidence="1" id="KW-0489">Methyltransferase</keyword>
<dbReference type="GO" id="GO:0006396">
    <property type="term" value="P:RNA processing"/>
    <property type="evidence" value="ECO:0007669"/>
    <property type="project" value="InterPro"/>
</dbReference>
<evidence type="ECO:0000256" key="1">
    <source>
        <dbReference type="ARBA" id="ARBA00022603"/>
    </source>
</evidence>
<dbReference type="PANTHER" id="PTHR43191">
    <property type="entry name" value="RRNA METHYLTRANSFERASE 3"/>
    <property type="match status" value="1"/>
</dbReference>
<dbReference type="KEGG" id="taqu:KDW03_01440"/>
<sequence>MQREGFNKLSVSQKVRKLSTLARESARNPTKQQLFWECTGWIATDPHPRLRKAFLLIEKTKPDLLPSPHLWFHLSYELLALNNETRSEEDFLSPVFDREDPLYRWESVVILADIRSPFNVGSIIRTAEAFGWSEACLCGITPSVSNPRVAKTAMGTHEWIIIREFETVPQAIAYYKNHGYTIAALEVIPQSTPLWDTTLPEKTALIMGNEEFGIPEETLALVDQIVYIPLYGRKLSLNVANAFAITTAVLTRQWSLQREKTKTQKTPHQTLENDS</sequence>
<reference evidence="4" key="1">
    <citation type="submission" date="2021-04" db="EMBL/GenBank/DDBJ databases">
        <authorList>
            <person name="Postec A."/>
        </authorList>
    </citation>
    <scope>NUCLEOTIDE SEQUENCE</scope>
    <source>
        <strain evidence="4">F1F22</strain>
    </source>
</reference>
<dbReference type="EMBL" id="CP073355">
    <property type="protein sequence ID" value="URA10493.1"/>
    <property type="molecule type" value="Genomic_DNA"/>
</dbReference>
<evidence type="ECO:0000259" key="3">
    <source>
        <dbReference type="Pfam" id="PF00588"/>
    </source>
</evidence>
<dbReference type="Gene3D" id="3.40.1280.10">
    <property type="match status" value="1"/>
</dbReference>
<dbReference type="Proteomes" id="UP001056539">
    <property type="component" value="Chromosome"/>
</dbReference>
<feature type="domain" description="tRNA/rRNA methyltransferase SpoU type" evidence="3">
    <location>
        <begin position="108"/>
        <end position="246"/>
    </location>
</feature>
<dbReference type="GO" id="GO:0003723">
    <property type="term" value="F:RNA binding"/>
    <property type="evidence" value="ECO:0007669"/>
    <property type="project" value="InterPro"/>
</dbReference>
<evidence type="ECO:0000313" key="5">
    <source>
        <dbReference type="Proteomes" id="UP001056539"/>
    </source>
</evidence>
<organism evidence="4 5">
    <name type="scientific">Thermospira aquatica</name>
    <dbReference type="NCBI Taxonomy" id="2828656"/>
    <lineage>
        <taxon>Bacteria</taxon>
        <taxon>Pseudomonadati</taxon>
        <taxon>Spirochaetota</taxon>
        <taxon>Spirochaetia</taxon>
        <taxon>Brevinematales</taxon>
        <taxon>Thermospiraceae</taxon>
        <taxon>Thermospira</taxon>
    </lineage>
</organism>
<dbReference type="PANTHER" id="PTHR43191:SF7">
    <property type="entry name" value="OBP33PEP LIKE PROTEIN"/>
    <property type="match status" value="1"/>
</dbReference>
<name>A0AAX3BEF8_9SPIR</name>
<reference evidence="4" key="2">
    <citation type="submission" date="2022-06" db="EMBL/GenBank/DDBJ databases">
        <title>Thermospira aquatica gen. nov., sp. nov.</title>
        <authorList>
            <person name="Ben Ali Gam Z."/>
            <person name="Labat M."/>
        </authorList>
    </citation>
    <scope>NUCLEOTIDE SEQUENCE</scope>
    <source>
        <strain evidence="4">F1F22</strain>
    </source>
</reference>
<dbReference type="Pfam" id="PF00588">
    <property type="entry name" value="SpoU_methylase"/>
    <property type="match status" value="1"/>
</dbReference>
<dbReference type="InterPro" id="IPR029026">
    <property type="entry name" value="tRNA_m1G_MTases_N"/>
</dbReference>
<dbReference type="InterPro" id="IPR029028">
    <property type="entry name" value="Alpha/beta_knot_MTases"/>
</dbReference>
<dbReference type="SUPFAM" id="SSF75217">
    <property type="entry name" value="alpha/beta knot"/>
    <property type="match status" value="1"/>
</dbReference>
<evidence type="ECO:0000256" key="2">
    <source>
        <dbReference type="ARBA" id="ARBA00022679"/>
    </source>
</evidence>
<dbReference type="AlphaFoldDB" id="A0AAX3BEF8"/>
<dbReference type="GO" id="GO:0008173">
    <property type="term" value="F:RNA methyltransferase activity"/>
    <property type="evidence" value="ECO:0007669"/>
    <property type="project" value="InterPro"/>
</dbReference>
<protein>
    <recommendedName>
        <fullName evidence="3">tRNA/rRNA methyltransferase SpoU type domain-containing protein</fullName>
    </recommendedName>
</protein>
<proteinExistence type="predicted"/>
<keyword evidence="5" id="KW-1185">Reference proteome</keyword>
<gene>
    <name evidence="4" type="ORF">KDW03_01440</name>
</gene>
<dbReference type="RefSeq" id="WP_271435620.1">
    <property type="nucleotide sequence ID" value="NZ_CP073355.1"/>
</dbReference>
<dbReference type="InterPro" id="IPR051259">
    <property type="entry name" value="rRNA_Methyltransferase"/>
</dbReference>
<dbReference type="InterPro" id="IPR001537">
    <property type="entry name" value="SpoU_MeTrfase"/>
</dbReference>
<keyword evidence="2" id="KW-0808">Transferase</keyword>
<accession>A0AAX3BEF8</accession>